<dbReference type="GO" id="GO:0016810">
    <property type="term" value="F:hydrolase activity, acting on carbon-nitrogen (but not peptide) bonds"/>
    <property type="evidence" value="ECO:0007669"/>
    <property type="project" value="InterPro"/>
</dbReference>
<dbReference type="PROSITE" id="PS51677">
    <property type="entry name" value="NODB"/>
    <property type="match status" value="1"/>
</dbReference>
<evidence type="ECO:0000259" key="1">
    <source>
        <dbReference type="PROSITE" id="PS51677"/>
    </source>
</evidence>
<proteinExistence type="predicted"/>
<dbReference type="SUPFAM" id="SSF88713">
    <property type="entry name" value="Glycoside hydrolase/deacetylase"/>
    <property type="match status" value="1"/>
</dbReference>
<sequence>MGGRRRTMSDASGAAAGWDSQRPHAAVSVTFDNLGEAADLERGLWPGGEPLGRHFSVRRVLPRVLDLLDESGIRATFFVEGLNARIYPEALLEIASRGHELGYHGWRHEYWAGLSPAEEVQLLERGVREMERLNLRLRGFRPPGGRLNPSSWGLLAELGFTYCSPAGEGAGMLEGLAVLPFDWRLIDAYYYLPRFGELRRADTGSEDPLPPHRFGERVRAVLEKIVGEGGYASLLFHPFLADREERFRVLNEALGVLRDLVRSGRVWCAPCGEAATRLHERRAAFAGGLRLDLTQT</sequence>
<dbReference type="Proteomes" id="UP000295244">
    <property type="component" value="Unassembled WGS sequence"/>
</dbReference>
<organism evidence="2 3">
    <name type="scientific">Rubrobacter taiwanensis</name>
    <dbReference type="NCBI Taxonomy" id="185139"/>
    <lineage>
        <taxon>Bacteria</taxon>
        <taxon>Bacillati</taxon>
        <taxon>Actinomycetota</taxon>
        <taxon>Rubrobacteria</taxon>
        <taxon>Rubrobacterales</taxon>
        <taxon>Rubrobacteraceae</taxon>
        <taxon>Rubrobacter</taxon>
    </lineage>
</organism>
<dbReference type="PANTHER" id="PTHR47561:SF1">
    <property type="entry name" value="POLYSACCHARIDE DEACETYLASE FAMILY PROTEIN (AFU_ORTHOLOGUE AFUA_6G05030)"/>
    <property type="match status" value="1"/>
</dbReference>
<dbReference type="GO" id="GO:0005975">
    <property type="term" value="P:carbohydrate metabolic process"/>
    <property type="evidence" value="ECO:0007669"/>
    <property type="project" value="InterPro"/>
</dbReference>
<dbReference type="Gene3D" id="3.20.20.370">
    <property type="entry name" value="Glycoside hydrolase/deacetylase"/>
    <property type="match status" value="1"/>
</dbReference>
<evidence type="ECO:0000313" key="3">
    <source>
        <dbReference type="Proteomes" id="UP000295244"/>
    </source>
</evidence>
<dbReference type="PANTHER" id="PTHR47561">
    <property type="entry name" value="POLYSACCHARIDE DEACETYLASE FAMILY PROTEIN (AFU_ORTHOLOGUE AFUA_6G05030)"/>
    <property type="match status" value="1"/>
</dbReference>
<accession>A0A4R1BFQ6</accession>
<dbReference type="InterPro" id="IPR011330">
    <property type="entry name" value="Glyco_hydro/deAcase_b/a-brl"/>
</dbReference>
<dbReference type="Pfam" id="PF01522">
    <property type="entry name" value="Polysacc_deac_1"/>
    <property type="match status" value="1"/>
</dbReference>
<comment type="caution">
    <text evidence="2">The sequence shown here is derived from an EMBL/GenBank/DDBJ whole genome shotgun (WGS) entry which is preliminary data.</text>
</comment>
<dbReference type="EMBL" id="SKBU01000019">
    <property type="protein sequence ID" value="TCJ16001.1"/>
    <property type="molecule type" value="Genomic_DNA"/>
</dbReference>
<gene>
    <name evidence="2" type="ORF">E0L93_10985</name>
</gene>
<dbReference type="InterPro" id="IPR002509">
    <property type="entry name" value="NODB_dom"/>
</dbReference>
<evidence type="ECO:0000313" key="2">
    <source>
        <dbReference type="EMBL" id="TCJ16001.1"/>
    </source>
</evidence>
<dbReference type="AlphaFoldDB" id="A0A4R1BFQ6"/>
<protein>
    <submittedName>
        <fullName evidence="2">DUF2334 domain-containing protein</fullName>
    </submittedName>
</protein>
<keyword evidence="3" id="KW-1185">Reference proteome</keyword>
<reference evidence="2 3" key="1">
    <citation type="submission" date="2019-03" db="EMBL/GenBank/DDBJ databases">
        <title>Whole genome sequence of a novel Rubrobacter taiwanensis strain, isolated from Yellowstone National Park.</title>
        <authorList>
            <person name="Freed S."/>
            <person name="Ramaley R.F."/>
            <person name="Kyndt J.A."/>
        </authorList>
    </citation>
    <scope>NUCLEOTIDE SEQUENCE [LARGE SCALE GENOMIC DNA]</scope>
    <source>
        <strain evidence="2 3">Yellowstone</strain>
    </source>
</reference>
<feature type="domain" description="NodB homology" evidence="1">
    <location>
        <begin position="42"/>
        <end position="296"/>
    </location>
</feature>
<dbReference type="OrthoDB" id="9784220at2"/>
<name>A0A4R1BFQ6_9ACTN</name>